<comment type="caution">
    <text evidence="2">The sequence shown here is derived from an EMBL/GenBank/DDBJ whole genome shotgun (WGS) entry which is preliminary data.</text>
</comment>
<name>A0A8H3U2B2_VENIN</name>
<accession>A0A8H3U2B2</accession>
<evidence type="ECO:0000313" key="3">
    <source>
        <dbReference type="Proteomes" id="UP000433883"/>
    </source>
</evidence>
<keyword evidence="1" id="KW-0812">Transmembrane</keyword>
<keyword evidence="1" id="KW-0472">Membrane</keyword>
<evidence type="ECO:0000313" key="2">
    <source>
        <dbReference type="EMBL" id="KAE9962084.1"/>
    </source>
</evidence>
<dbReference type="EMBL" id="WNWQ01001174">
    <property type="protein sequence ID" value="KAE9962084.1"/>
    <property type="molecule type" value="Genomic_DNA"/>
</dbReference>
<protein>
    <submittedName>
        <fullName evidence="2">Uncharacterized protein</fullName>
    </submittedName>
</protein>
<reference evidence="2 3" key="1">
    <citation type="submission" date="2019-11" db="EMBL/GenBank/DDBJ databases">
        <title>Venturia inaequalis Genome Resource.</title>
        <authorList>
            <person name="Lichtner F.J."/>
        </authorList>
    </citation>
    <scope>NUCLEOTIDE SEQUENCE [LARGE SCALE GENOMIC DNA]</scope>
    <source>
        <strain evidence="2">Bline_iso_100314</strain>
    </source>
</reference>
<organism evidence="2 3">
    <name type="scientific">Venturia inaequalis</name>
    <name type="common">Apple scab fungus</name>
    <dbReference type="NCBI Taxonomy" id="5025"/>
    <lineage>
        <taxon>Eukaryota</taxon>
        <taxon>Fungi</taxon>
        <taxon>Dikarya</taxon>
        <taxon>Ascomycota</taxon>
        <taxon>Pezizomycotina</taxon>
        <taxon>Dothideomycetes</taxon>
        <taxon>Pleosporomycetidae</taxon>
        <taxon>Venturiales</taxon>
        <taxon>Venturiaceae</taxon>
        <taxon>Venturia</taxon>
    </lineage>
</organism>
<sequence length="134" mass="15245">MTQQLVSVTVHVVPASRHHGYNQPAHTRANKNTGIQYVNRKQKEDKKKLDKGGVVRVGLEQMGRLCRYQAFVLKDLKRPAMMRYARMIIRDRQPGLHLIVAIVAVLLVLGQLMKIYIKFQAGLTSRLDSVIVLT</sequence>
<feature type="transmembrane region" description="Helical" evidence="1">
    <location>
        <begin position="96"/>
        <end position="117"/>
    </location>
</feature>
<proteinExistence type="predicted"/>
<gene>
    <name evidence="2" type="ORF">BLS_000850</name>
</gene>
<dbReference type="AlphaFoldDB" id="A0A8H3U2B2"/>
<keyword evidence="1" id="KW-1133">Transmembrane helix</keyword>
<dbReference type="Proteomes" id="UP000433883">
    <property type="component" value="Unassembled WGS sequence"/>
</dbReference>
<evidence type="ECO:0000256" key="1">
    <source>
        <dbReference type="SAM" id="Phobius"/>
    </source>
</evidence>